<comment type="caution">
    <text evidence="1">The sequence shown here is derived from an EMBL/GenBank/DDBJ whole genome shotgun (WGS) entry which is preliminary data.</text>
</comment>
<dbReference type="SUPFAM" id="SSF56219">
    <property type="entry name" value="DNase I-like"/>
    <property type="match status" value="1"/>
</dbReference>
<dbReference type="Proteomes" id="UP001205998">
    <property type="component" value="Unassembled WGS sequence"/>
</dbReference>
<proteinExistence type="predicted"/>
<evidence type="ECO:0000313" key="1">
    <source>
        <dbReference type="EMBL" id="KAI5628040.1"/>
    </source>
</evidence>
<reference evidence="1" key="1">
    <citation type="submission" date="2018-07" db="EMBL/GenBank/DDBJ databases">
        <title>Comparative genomics of catfishes provides insights into carnivory and benthic adaptation.</title>
        <authorList>
            <person name="Zhang Y."/>
            <person name="Wang D."/>
            <person name="Peng Z."/>
            <person name="Zheng S."/>
            <person name="Shao F."/>
            <person name="Tao W."/>
        </authorList>
    </citation>
    <scope>NUCLEOTIDE SEQUENCE</scope>
    <source>
        <strain evidence="1">Chongqing</strain>
    </source>
</reference>
<dbReference type="PANTHER" id="PTHR23227">
    <property type="entry name" value="BUCENTAUR RELATED"/>
    <property type="match status" value="1"/>
</dbReference>
<organism evidence="1 2">
    <name type="scientific">Silurus asotus</name>
    <name type="common">Amur catfish</name>
    <name type="synonym">Parasilurus asotus</name>
    <dbReference type="NCBI Taxonomy" id="30991"/>
    <lineage>
        <taxon>Eukaryota</taxon>
        <taxon>Metazoa</taxon>
        <taxon>Chordata</taxon>
        <taxon>Craniata</taxon>
        <taxon>Vertebrata</taxon>
        <taxon>Euteleostomi</taxon>
        <taxon>Actinopterygii</taxon>
        <taxon>Neopterygii</taxon>
        <taxon>Teleostei</taxon>
        <taxon>Ostariophysi</taxon>
        <taxon>Siluriformes</taxon>
        <taxon>Siluridae</taxon>
        <taxon>Silurus</taxon>
    </lineage>
</organism>
<sequence length="169" mass="19713">MTGKGREVADMVERRKVDMLCVQETKWKGFIMVWMEREMVCLKEEHSKCLVEVKKDSERVMNVKLEVEEVMFNVISALLAPQVGYEMEEKETFWSDLGEMAESELSKRRLLVGADFNWHVGEGNIGDEEVMCRHGLKEKNVEEQMVVILLIRWLDDVGMVNQEVDRISK</sequence>
<protein>
    <recommendedName>
        <fullName evidence="3">Endonuclease/exonuclease/phosphatase domain-containing protein</fullName>
    </recommendedName>
</protein>
<dbReference type="AlphaFoldDB" id="A0AAD5B6G9"/>
<dbReference type="Gene3D" id="3.60.10.10">
    <property type="entry name" value="Endonuclease/exonuclease/phosphatase"/>
    <property type="match status" value="1"/>
</dbReference>
<keyword evidence="2" id="KW-1185">Reference proteome</keyword>
<dbReference type="EMBL" id="MU546873">
    <property type="protein sequence ID" value="KAI5628040.1"/>
    <property type="molecule type" value="Genomic_DNA"/>
</dbReference>
<dbReference type="PANTHER" id="PTHR23227:SF83">
    <property type="entry name" value="ENDONUCLEASE_EXONUCLEASE_PHOSPHATASE DOMAIN-CONTAINING PROTEIN"/>
    <property type="match status" value="1"/>
</dbReference>
<gene>
    <name evidence="1" type="ORF">C0J50_8278</name>
</gene>
<accession>A0AAD5B6G9</accession>
<dbReference type="InterPro" id="IPR027124">
    <property type="entry name" value="Swc5/CFDP1/2"/>
</dbReference>
<name>A0AAD5B6G9_SILAS</name>
<dbReference type="InterPro" id="IPR036691">
    <property type="entry name" value="Endo/exonu/phosph_ase_sf"/>
</dbReference>
<evidence type="ECO:0000313" key="2">
    <source>
        <dbReference type="Proteomes" id="UP001205998"/>
    </source>
</evidence>
<evidence type="ECO:0008006" key="3">
    <source>
        <dbReference type="Google" id="ProtNLM"/>
    </source>
</evidence>